<reference evidence="4 5" key="2">
    <citation type="submission" date="2024-07" db="EMBL/GenBank/DDBJ databases">
        <authorList>
            <person name="Akdeniz Z."/>
        </authorList>
    </citation>
    <scope>NUCLEOTIDE SEQUENCE [LARGE SCALE GENOMIC DNA]</scope>
</reference>
<evidence type="ECO:0000313" key="3">
    <source>
        <dbReference type="EMBL" id="CAI9952872.1"/>
    </source>
</evidence>
<reference evidence="3" key="1">
    <citation type="submission" date="2023-06" db="EMBL/GenBank/DDBJ databases">
        <authorList>
            <person name="Kurt Z."/>
        </authorList>
    </citation>
    <scope>NUCLEOTIDE SEQUENCE</scope>
</reference>
<evidence type="ECO:0000313" key="5">
    <source>
        <dbReference type="Proteomes" id="UP001642409"/>
    </source>
</evidence>
<dbReference type="AlphaFoldDB" id="A0AA86UIW1"/>
<dbReference type="EMBL" id="CATOUU010000834">
    <property type="protein sequence ID" value="CAI9952872.1"/>
    <property type="molecule type" value="Genomic_DNA"/>
</dbReference>
<organism evidence="3">
    <name type="scientific">Hexamita inflata</name>
    <dbReference type="NCBI Taxonomy" id="28002"/>
    <lineage>
        <taxon>Eukaryota</taxon>
        <taxon>Metamonada</taxon>
        <taxon>Diplomonadida</taxon>
        <taxon>Hexamitidae</taxon>
        <taxon>Hexamitinae</taxon>
        <taxon>Hexamita</taxon>
    </lineage>
</organism>
<dbReference type="InterPro" id="IPR017930">
    <property type="entry name" value="Myb_dom"/>
</dbReference>
<sequence length="107" mass="12701">MQNSLQYEANHKSSLNDHRSKRSWTHEEQDKFKSLYKQYKKDFGRYVPHLEGRTEGQIKSFYQNVVHNNIQISRQRQFNNTAPNTTIVSETQTLIVFSSVQYAQFSI</sequence>
<feature type="region of interest" description="Disordered" evidence="1">
    <location>
        <begin position="1"/>
        <end position="28"/>
    </location>
</feature>
<dbReference type="PROSITE" id="PS51294">
    <property type="entry name" value="HTH_MYB"/>
    <property type="match status" value="1"/>
</dbReference>
<accession>A0AA86UIW1</accession>
<dbReference type="EMBL" id="CAXDID020000018">
    <property type="protein sequence ID" value="CAL5985314.1"/>
    <property type="molecule type" value="Genomic_DNA"/>
</dbReference>
<comment type="caution">
    <text evidence="3">The sequence shown here is derived from an EMBL/GenBank/DDBJ whole genome shotgun (WGS) entry which is preliminary data.</text>
</comment>
<protein>
    <recommendedName>
        <fullName evidence="2">HTH myb-type domain-containing protein</fullName>
    </recommendedName>
</protein>
<feature type="domain" description="HTH myb-type" evidence="2">
    <location>
        <begin position="16"/>
        <end position="70"/>
    </location>
</feature>
<dbReference type="InterPro" id="IPR009057">
    <property type="entry name" value="Homeodomain-like_sf"/>
</dbReference>
<name>A0AA86UIW1_9EUKA</name>
<feature type="compositionally biased region" description="Basic and acidic residues" evidence="1">
    <location>
        <begin position="9"/>
        <end position="28"/>
    </location>
</feature>
<dbReference type="SMART" id="SM00717">
    <property type="entry name" value="SANT"/>
    <property type="match status" value="1"/>
</dbReference>
<dbReference type="Proteomes" id="UP001642409">
    <property type="component" value="Unassembled WGS sequence"/>
</dbReference>
<proteinExistence type="predicted"/>
<evidence type="ECO:0000259" key="2">
    <source>
        <dbReference type="PROSITE" id="PS51294"/>
    </source>
</evidence>
<gene>
    <name evidence="3" type="ORF">HINF_LOCUS40517</name>
    <name evidence="4" type="ORF">HINF_LOCUS8775</name>
</gene>
<dbReference type="InterPro" id="IPR001005">
    <property type="entry name" value="SANT/Myb"/>
</dbReference>
<dbReference type="SUPFAM" id="SSF46689">
    <property type="entry name" value="Homeodomain-like"/>
    <property type="match status" value="1"/>
</dbReference>
<evidence type="ECO:0000256" key="1">
    <source>
        <dbReference type="SAM" id="MobiDB-lite"/>
    </source>
</evidence>
<keyword evidence="5" id="KW-1185">Reference proteome</keyword>
<dbReference type="CDD" id="cd00167">
    <property type="entry name" value="SANT"/>
    <property type="match status" value="1"/>
</dbReference>
<dbReference type="Pfam" id="PF00249">
    <property type="entry name" value="Myb_DNA-binding"/>
    <property type="match status" value="1"/>
</dbReference>
<dbReference type="Gene3D" id="1.10.10.60">
    <property type="entry name" value="Homeodomain-like"/>
    <property type="match status" value="1"/>
</dbReference>
<evidence type="ECO:0000313" key="4">
    <source>
        <dbReference type="EMBL" id="CAL5985314.1"/>
    </source>
</evidence>